<dbReference type="Proteomes" id="UP000274315">
    <property type="component" value="Unassembled WGS sequence"/>
</dbReference>
<dbReference type="AlphaFoldDB" id="A0A3M5XD43"/>
<name>A0A3M5XD43_PSEAP</name>
<dbReference type="SUPFAM" id="SSF141099">
    <property type="entry name" value="Atu1913-like"/>
    <property type="match status" value="1"/>
</dbReference>
<dbReference type="InterPro" id="IPR015073">
    <property type="entry name" value="DUF1883"/>
</dbReference>
<dbReference type="EMBL" id="RBUF01000029">
    <property type="protein sequence ID" value="RMU79603.1"/>
    <property type="molecule type" value="Genomic_DNA"/>
</dbReference>
<comment type="caution">
    <text evidence="2">The sequence shown here is derived from an EMBL/GenBank/DDBJ whole genome shotgun (WGS) entry which is preliminary data.</text>
</comment>
<feature type="domain" description="DUF1883" evidence="1">
    <location>
        <begin position="1"/>
        <end position="86"/>
    </location>
</feature>
<sequence length="88" mass="9947">MNFLHSREYLNAGDVVVVECSHQCNVRLTTDTHFSNFKNGRQHQYYGGFYKMLPAQVVVPSTGYWNITIDIGGGSARITHSINIIRNS</sequence>
<dbReference type="Pfam" id="PF08980">
    <property type="entry name" value="DUF1883"/>
    <property type="match status" value="1"/>
</dbReference>
<dbReference type="Gene3D" id="4.10.1210.10">
    <property type="entry name" value="Atu1913-like"/>
    <property type="match status" value="1"/>
</dbReference>
<reference evidence="2 3" key="1">
    <citation type="submission" date="2018-08" db="EMBL/GenBank/DDBJ databases">
        <title>Recombination of ecologically and evolutionarily significant loci maintains genetic cohesion in the Pseudomonas syringae species complex.</title>
        <authorList>
            <person name="Dillon M."/>
            <person name="Thakur S."/>
            <person name="Almeida R.N.D."/>
            <person name="Weir B.S."/>
            <person name="Guttman D.S."/>
        </authorList>
    </citation>
    <scope>NUCLEOTIDE SEQUENCE [LARGE SCALE GENOMIC DNA]</scope>
    <source>
        <strain evidence="2 3">ICMP 11935</strain>
    </source>
</reference>
<evidence type="ECO:0000313" key="3">
    <source>
        <dbReference type="Proteomes" id="UP000274315"/>
    </source>
</evidence>
<organism evidence="2 3">
    <name type="scientific">Pseudomonas syringae pv. aptata</name>
    <dbReference type="NCBI Taxonomy" id="83167"/>
    <lineage>
        <taxon>Bacteria</taxon>
        <taxon>Pseudomonadati</taxon>
        <taxon>Pseudomonadota</taxon>
        <taxon>Gammaproteobacteria</taxon>
        <taxon>Pseudomonadales</taxon>
        <taxon>Pseudomonadaceae</taxon>
        <taxon>Pseudomonas</taxon>
        <taxon>Pseudomonas syringae</taxon>
    </lineage>
</organism>
<evidence type="ECO:0000259" key="1">
    <source>
        <dbReference type="Pfam" id="PF08980"/>
    </source>
</evidence>
<proteinExistence type="predicted"/>
<evidence type="ECO:0000313" key="2">
    <source>
        <dbReference type="EMBL" id="RMU79603.1"/>
    </source>
</evidence>
<dbReference type="InterPro" id="IPR036488">
    <property type="entry name" value="DUF1883-like_sf"/>
</dbReference>
<gene>
    <name evidence="2" type="ORF">ALP24_03909</name>
</gene>
<protein>
    <recommendedName>
        <fullName evidence="1">DUF1883 domain-containing protein</fullName>
    </recommendedName>
</protein>
<accession>A0A3M5XD43</accession>